<dbReference type="EMBL" id="CP063458">
    <property type="protein sequence ID" value="QOV92358.1"/>
    <property type="molecule type" value="Genomic_DNA"/>
</dbReference>
<evidence type="ECO:0000256" key="3">
    <source>
        <dbReference type="SAM" id="Coils"/>
    </source>
</evidence>
<dbReference type="Gene3D" id="3.30.1310.10">
    <property type="entry name" value="Nucleoid-associated protein YbaB-like domain"/>
    <property type="match status" value="1"/>
</dbReference>
<dbReference type="Proteomes" id="UP000593765">
    <property type="component" value="Chromosome"/>
</dbReference>
<dbReference type="GO" id="GO:0043590">
    <property type="term" value="C:bacterial nucleoid"/>
    <property type="evidence" value="ECO:0007669"/>
    <property type="project" value="UniProtKB-UniRule"/>
</dbReference>
<dbReference type="SUPFAM" id="SSF82607">
    <property type="entry name" value="YbaB-like"/>
    <property type="match status" value="1"/>
</dbReference>
<reference evidence="4 5" key="1">
    <citation type="submission" date="2020-10" db="EMBL/GenBank/DDBJ databases">
        <title>Wide distribution of Phycisphaera-like planctomycetes from WD2101 soil group in peatlands and genome analysis of the first cultivated representative.</title>
        <authorList>
            <person name="Dedysh S.N."/>
            <person name="Beletsky A.V."/>
            <person name="Ivanova A."/>
            <person name="Kulichevskaya I.S."/>
            <person name="Suzina N.E."/>
            <person name="Philippov D.A."/>
            <person name="Rakitin A.L."/>
            <person name="Mardanov A.V."/>
            <person name="Ravin N.V."/>
        </authorList>
    </citation>
    <scope>NUCLEOTIDE SEQUENCE [LARGE SCALE GENOMIC DNA]</scope>
    <source>
        <strain evidence="4 5">M1803</strain>
    </source>
</reference>
<dbReference type="NCBIfam" id="TIGR00103">
    <property type="entry name" value="DNA_YbaB_EbfC"/>
    <property type="match status" value="1"/>
</dbReference>
<feature type="coiled-coil region" evidence="3">
    <location>
        <begin position="1"/>
        <end position="28"/>
    </location>
</feature>
<keyword evidence="3" id="KW-0175">Coiled coil</keyword>
<evidence type="ECO:0000256" key="1">
    <source>
        <dbReference type="ARBA" id="ARBA00023125"/>
    </source>
</evidence>
<sequence>MPAMLAKARELQEKMKTMQEELVRRTVTAEAGGGMVEATCNGKMELVKLRIDKSKVDPNDTELIEDLTVAAVHAAQVKAANMAKAEMERIAGSLGLPPGVLPGM</sequence>
<dbReference type="PANTHER" id="PTHR33449:SF1">
    <property type="entry name" value="NUCLEOID-ASSOCIATED PROTEIN YBAB"/>
    <property type="match status" value="1"/>
</dbReference>
<evidence type="ECO:0000313" key="5">
    <source>
        <dbReference type="Proteomes" id="UP000593765"/>
    </source>
</evidence>
<organism evidence="4 5">
    <name type="scientific">Humisphaera borealis</name>
    <dbReference type="NCBI Taxonomy" id="2807512"/>
    <lineage>
        <taxon>Bacteria</taxon>
        <taxon>Pseudomonadati</taxon>
        <taxon>Planctomycetota</taxon>
        <taxon>Phycisphaerae</taxon>
        <taxon>Tepidisphaerales</taxon>
        <taxon>Tepidisphaeraceae</taxon>
        <taxon>Humisphaera</taxon>
    </lineage>
</organism>
<keyword evidence="2" id="KW-0963">Cytoplasm</keyword>
<accession>A0A7M2X3M0</accession>
<dbReference type="PIRSF" id="PIRSF004555">
    <property type="entry name" value="UCP004555"/>
    <property type="match status" value="1"/>
</dbReference>
<dbReference type="GO" id="GO:0003677">
    <property type="term" value="F:DNA binding"/>
    <property type="evidence" value="ECO:0007669"/>
    <property type="project" value="UniProtKB-UniRule"/>
</dbReference>
<name>A0A7M2X3M0_9BACT</name>
<gene>
    <name evidence="4" type="ORF">IPV69_06990</name>
</gene>
<protein>
    <recommendedName>
        <fullName evidence="2">Nucleoid-associated protein IPV69_06990</fullName>
    </recommendedName>
</protein>
<proteinExistence type="inferred from homology"/>
<dbReference type="InterPro" id="IPR004401">
    <property type="entry name" value="YbaB/EbfC"/>
</dbReference>
<dbReference type="AlphaFoldDB" id="A0A7M2X3M0"/>
<dbReference type="Pfam" id="PF02575">
    <property type="entry name" value="YbaB_DNA_bd"/>
    <property type="match status" value="1"/>
</dbReference>
<comment type="subunit">
    <text evidence="2">Homodimer.</text>
</comment>
<comment type="function">
    <text evidence="2">Binds to DNA and alters its conformation. May be involved in regulation of gene expression, nucleoid organization and DNA protection.</text>
</comment>
<keyword evidence="1 2" id="KW-0238">DNA-binding</keyword>
<evidence type="ECO:0000256" key="2">
    <source>
        <dbReference type="HAMAP-Rule" id="MF_00274"/>
    </source>
</evidence>
<evidence type="ECO:0000313" key="4">
    <source>
        <dbReference type="EMBL" id="QOV92358.1"/>
    </source>
</evidence>
<keyword evidence="5" id="KW-1185">Reference proteome</keyword>
<dbReference type="HAMAP" id="MF_00274">
    <property type="entry name" value="DNA_YbaB_EbfC"/>
    <property type="match status" value="1"/>
</dbReference>
<dbReference type="PANTHER" id="PTHR33449">
    <property type="entry name" value="NUCLEOID-ASSOCIATED PROTEIN YBAB"/>
    <property type="match status" value="1"/>
</dbReference>
<dbReference type="GO" id="GO:0005829">
    <property type="term" value="C:cytosol"/>
    <property type="evidence" value="ECO:0007669"/>
    <property type="project" value="TreeGrafter"/>
</dbReference>
<comment type="similarity">
    <text evidence="2">Belongs to the YbaB/EbfC family.</text>
</comment>
<comment type="subcellular location">
    <subcellularLocation>
        <location evidence="2">Cytoplasm</location>
        <location evidence="2">Nucleoid</location>
    </subcellularLocation>
</comment>
<dbReference type="KEGG" id="hbs:IPV69_06990"/>
<dbReference type="InterPro" id="IPR036894">
    <property type="entry name" value="YbaB-like_sf"/>
</dbReference>